<evidence type="ECO:0000313" key="1">
    <source>
        <dbReference type="EMBL" id="KAJ9067583.1"/>
    </source>
</evidence>
<comment type="caution">
    <text evidence="1">The sequence shown here is derived from an EMBL/GenBank/DDBJ whole genome shotgun (WGS) entry which is preliminary data.</text>
</comment>
<proteinExistence type="predicted"/>
<accession>A0ACC2SYX5</accession>
<sequence>MSVPPKKNKKLQKLAKEDVRGTGRSDPKSGAKNIQSPARTTSYYDPELPSLPPRSISQPSMMRQNRARTSLISGPTANPSLSRMGGSVYGSRRPISMRFPNKSSNSKGLNSTSTAQTHLTFQGKHSQLGQLDTSTFFESDFDARQYLETTLNNDNCKNLKLFYTNLQETAAKSSIDLQTHVFRNYPEFVVIAQEISQLETDLFELKEGLSELHIAVDAFSSDVTSTGSNSALSGNKDGQDAKSTPEPQEAGSLDETNRKELAKVWKIVQGSREYLPYVQDRRPLLESAGWKELDHASYRSKRDAHFFLLTDSLLVATRAKRQTIIDIKHAHGSKAGLIARTCFKLAELALSDVKDSAESKDAFKIVCKNEVYVFSARTKAEKQKLLRAIVRATNDHFRQLKQRALLETTKKVGEALDAVETNSLHSIKPEGNRRAVAPILGSDFWDGLDVFIAHHQYKDAVDFITDAQAAWKEYSESSENKTEEAPYTAELQKRSDTVAALLEHRILEADTKSSMKTFVSQLIRLGLTNRAQLAFLSARHRQMHRRVRQLELDGNTVHFVDALSQAVFGMVSHSCLWYAEFFPARIGTSQLVAWVSEEMELFGKAYRRQVHCIPPLPQDIIDVCYSTASNHARQLHSVGLNLNFMLDRLISPV</sequence>
<organism evidence="1 2">
    <name type="scientific">Entomophthora muscae</name>
    <dbReference type="NCBI Taxonomy" id="34485"/>
    <lineage>
        <taxon>Eukaryota</taxon>
        <taxon>Fungi</taxon>
        <taxon>Fungi incertae sedis</taxon>
        <taxon>Zoopagomycota</taxon>
        <taxon>Entomophthoromycotina</taxon>
        <taxon>Entomophthoromycetes</taxon>
        <taxon>Entomophthorales</taxon>
        <taxon>Entomophthoraceae</taxon>
        <taxon>Entomophthora</taxon>
    </lineage>
</organism>
<keyword evidence="2" id="KW-1185">Reference proteome</keyword>
<gene>
    <name evidence="1" type="primary">EXO84</name>
    <name evidence="1" type="ORF">DSO57_1037586</name>
</gene>
<protein>
    <submittedName>
        <fullName evidence="1">Exocyst complex component exo84</fullName>
    </submittedName>
</protein>
<dbReference type="Proteomes" id="UP001165960">
    <property type="component" value="Unassembled WGS sequence"/>
</dbReference>
<dbReference type="EMBL" id="QTSX02003961">
    <property type="protein sequence ID" value="KAJ9067583.1"/>
    <property type="molecule type" value="Genomic_DNA"/>
</dbReference>
<evidence type="ECO:0000313" key="2">
    <source>
        <dbReference type="Proteomes" id="UP001165960"/>
    </source>
</evidence>
<reference evidence="1" key="1">
    <citation type="submission" date="2022-04" db="EMBL/GenBank/DDBJ databases">
        <title>Genome of the entomopathogenic fungus Entomophthora muscae.</title>
        <authorList>
            <person name="Elya C."/>
            <person name="Lovett B.R."/>
            <person name="Lee E."/>
            <person name="Macias A.M."/>
            <person name="Hajek A.E."/>
            <person name="De Bivort B.L."/>
            <person name="Kasson M.T."/>
            <person name="De Fine Licht H.H."/>
            <person name="Stajich J.E."/>
        </authorList>
    </citation>
    <scope>NUCLEOTIDE SEQUENCE</scope>
    <source>
        <strain evidence="1">Berkeley</strain>
    </source>
</reference>
<name>A0ACC2SYX5_9FUNG</name>